<organism evidence="2 3">
    <name type="scientific">Pseudofrancisella aestuarii</name>
    <dbReference type="NCBI Taxonomy" id="2670347"/>
    <lineage>
        <taxon>Bacteria</taxon>
        <taxon>Pseudomonadati</taxon>
        <taxon>Pseudomonadota</taxon>
        <taxon>Gammaproteobacteria</taxon>
        <taxon>Thiotrichales</taxon>
        <taxon>Francisellaceae</taxon>
        <taxon>Pseudofrancisella</taxon>
    </lineage>
</organism>
<comment type="caution">
    <text evidence="2">The sequence shown here is derived from an EMBL/GenBank/DDBJ whole genome shotgun (WGS) entry which is preliminary data.</text>
</comment>
<dbReference type="RefSeq" id="WP_119330116.1">
    <property type="nucleotide sequence ID" value="NZ_JBHSJH010000002.1"/>
</dbReference>
<keyword evidence="3" id="KW-1185">Reference proteome</keyword>
<dbReference type="EMBL" id="JBHSJH010000002">
    <property type="protein sequence ID" value="MFC4892768.1"/>
    <property type="molecule type" value="Genomic_DNA"/>
</dbReference>
<accession>A0ABV9TDS2</accession>
<keyword evidence="1" id="KW-0732">Signal</keyword>
<reference evidence="3" key="1">
    <citation type="journal article" date="2019" name="Int. J. Syst. Evol. Microbiol.">
        <title>The Global Catalogue of Microorganisms (GCM) 10K type strain sequencing project: providing services to taxonomists for standard genome sequencing and annotation.</title>
        <authorList>
            <consortium name="The Broad Institute Genomics Platform"/>
            <consortium name="The Broad Institute Genome Sequencing Center for Infectious Disease"/>
            <person name="Wu L."/>
            <person name="Ma J."/>
        </authorList>
    </citation>
    <scope>NUCLEOTIDE SEQUENCE [LARGE SCALE GENOMIC DNA]</scope>
    <source>
        <strain evidence="3">CGMCC 1.13718</strain>
    </source>
</reference>
<protein>
    <recommendedName>
        <fullName evidence="4">Secreted protein</fullName>
    </recommendedName>
</protein>
<evidence type="ECO:0000313" key="3">
    <source>
        <dbReference type="Proteomes" id="UP001595926"/>
    </source>
</evidence>
<feature type="chain" id="PRO_5045574171" description="Secreted protein" evidence="1">
    <location>
        <begin position="28"/>
        <end position="211"/>
    </location>
</feature>
<feature type="signal peptide" evidence="1">
    <location>
        <begin position="1"/>
        <end position="27"/>
    </location>
</feature>
<evidence type="ECO:0000313" key="2">
    <source>
        <dbReference type="EMBL" id="MFC4892768.1"/>
    </source>
</evidence>
<evidence type="ECO:0000256" key="1">
    <source>
        <dbReference type="SAM" id="SignalP"/>
    </source>
</evidence>
<gene>
    <name evidence="2" type="ORF">ACFPDQ_06855</name>
</gene>
<proteinExistence type="predicted"/>
<sequence>MILIKNSFFRKNILLVISFFFSTICFAQNKDVVPVKIPGGAINLVAKDVDSIDFIPIDSTLSFSYKGNEYFLGYTHPSVNEKLLEYTKKNNLNDAFRELVMNRDNKSKAYNIFRMVWGINKDFSNIKVLKDDKDYFVFIAKDSGDPGWNKDDGIDSPISNRSVLIFCAMRKSCIKGYGKDISNLSDISYYQDKLFNETVELNLPDSIFYNE</sequence>
<evidence type="ECO:0008006" key="4">
    <source>
        <dbReference type="Google" id="ProtNLM"/>
    </source>
</evidence>
<name>A0ABV9TDS2_9GAMM</name>
<dbReference type="Proteomes" id="UP001595926">
    <property type="component" value="Unassembled WGS sequence"/>
</dbReference>